<name>C0P2K8_MAIZE</name>
<dbReference type="AlphaFoldDB" id="C0P2K8"/>
<accession>C0P2K8</accession>
<organism evidence="1">
    <name type="scientific">Zea mays</name>
    <name type="common">Maize</name>
    <dbReference type="NCBI Taxonomy" id="4577"/>
    <lineage>
        <taxon>Eukaryota</taxon>
        <taxon>Viridiplantae</taxon>
        <taxon>Streptophyta</taxon>
        <taxon>Embryophyta</taxon>
        <taxon>Tracheophyta</taxon>
        <taxon>Spermatophyta</taxon>
        <taxon>Magnoliopsida</taxon>
        <taxon>Liliopsida</taxon>
        <taxon>Poales</taxon>
        <taxon>Poaceae</taxon>
        <taxon>PACMAD clade</taxon>
        <taxon>Panicoideae</taxon>
        <taxon>Andropogonodae</taxon>
        <taxon>Andropogoneae</taxon>
        <taxon>Tripsacinae</taxon>
        <taxon>Zea</taxon>
    </lineage>
</organism>
<reference evidence="1" key="1">
    <citation type="journal article" date="2009" name="PLoS Genet.">
        <title>Sequencing, mapping, and analysis of 27,455 maize full-length cDNAs.</title>
        <authorList>
            <person name="Soderlund C."/>
            <person name="Descour A."/>
            <person name="Kudrna D."/>
            <person name="Bomhoff M."/>
            <person name="Boyd L."/>
            <person name="Currie J."/>
            <person name="Angelova A."/>
            <person name="Collura K."/>
            <person name="Wissotski M."/>
            <person name="Ashley E."/>
            <person name="Morrow D."/>
            <person name="Fernandes J."/>
            <person name="Walbot V."/>
            <person name="Yu Y."/>
        </authorList>
    </citation>
    <scope>NUCLEOTIDE SEQUENCE</scope>
    <source>
        <strain evidence="1">B73</strain>
    </source>
</reference>
<proteinExistence type="evidence at transcript level"/>
<sequence length="113" mass="12206">MDITKSKLENMAGPVAAADTSPPAAVSVALLMPRGKEAHRVTAYAMLKGQQGVPFVRYAACRSCISISGWPPKLQRIGCQERGGQDVEDEELYSRMHGGKDNELVVSMANTQE</sequence>
<protein>
    <submittedName>
        <fullName evidence="1">Uncharacterized protein</fullName>
    </submittedName>
</protein>
<evidence type="ECO:0000313" key="1">
    <source>
        <dbReference type="EMBL" id="ACN27224.1"/>
    </source>
</evidence>
<dbReference type="EMBL" id="BT062527">
    <property type="protein sequence ID" value="ACN27224.1"/>
    <property type="molecule type" value="mRNA"/>
</dbReference>